<evidence type="ECO:0000256" key="1">
    <source>
        <dbReference type="SAM" id="MobiDB-lite"/>
    </source>
</evidence>
<feature type="region of interest" description="Disordered" evidence="1">
    <location>
        <begin position="569"/>
        <end position="617"/>
    </location>
</feature>
<dbReference type="RefSeq" id="XP_025352216.1">
    <property type="nucleotide sequence ID" value="XM_025501141.1"/>
</dbReference>
<dbReference type="Proteomes" id="UP000245771">
    <property type="component" value="Unassembled WGS sequence"/>
</dbReference>
<evidence type="ECO:0000313" key="2">
    <source>
        <dbReference type="EMBL" id="PWN31914.1"/>
    </source>
</evidence>
<proteinExistence type="predicted"/>
<reference evidence="2 3" key="1">
    <citation type="journal article" date="2018" name="Mol. Biol. Evol.">
        <title>Broad Genomic Sampling Reveals a Smut Pathogenic Ancestry of the Fungal Clade Ustilaginomycotina.</title>
        <authorList>
            <person name="Kijpornyongpan T."/>
            <person name="Mondo S.J."/>
            <person name="Barry K."/>
            <person name="Sandor L."/>
            <person name="Lee J."/>
            <person name="Lipzen A."/>
            <person name="Pangilinan J."/>
            <person name="LaButti K."/>
            <person name="Hainaut M."/>
            <person name="Henrissat B."/>
            <person name="Grigoriev I.V."/>
            <person name="Spatafora J.W."/>
            <person name="Aime M.C."/>
        </authorList>
    </citation>
    <scope>NUCLEOTIDE SEQUENCE [LARGE SCALE GENOMIC DNA]</scope>
    <source>
        <strain evidence="2 3">MCA 3882</strain>
    </source>
</reference>
<feature type="region of interest" description="Disordered" evidence="1">
    <location>
        <begin position="679"/>
        <end position="698"/>
    </location>
</feature>
<dbReference type="EMBL" id="KZ819606">
    <property type="protein sequence ID" value="PWN31914.1"/>
    <property type="molecule type" value="Genomic_DNA"/>
</dbReference>
<feature type="compositionally biased region" description="Polar residues" evidence="1">
    <location>
        <begin position="295"/>
        <end position="309"/>
    </location>
</feature>
<feature type="region of interest" description="Disordered" evidence="1">
    <location>
        <begin position="706"/>
        <end position="782"/>
    </location>
</feature>
<feature type="region of interest" description="Disordered" evidence="1">
    <location>
        <begin position="142"/>
        <end position="171"/>
    </location>
</feature>
<feature type="compositionally biased region" description="Polar residues" evidence="1">
    <location>
        <begin position="456"/>
        <end position="469"/>
    </location>
</feature>
<feature type="compositionally biased region" description="Low complexity" evidence="1">
    <location>
        <begin position="142"/>
        <end position="159"/>
    </location>
</feature>
<feature type="compositionally biased region" description="Polar residues" evidence="1">
    <location>
        <begin position="251"/>
        <end position="271"/>
    </location>
</feature>
<evidence type="ECO:0000313" key="3">
    <source>
        <dbReference type="Proteomes" id="UP000245771"/>
    </source>
</evidence>
<feature type="region of interest" description="Disordered" evidence="1">
    <location>
        <begin position="404"/>
        <end position="425"/>
    </location>
</feature>
<sequence length="802" mass="89158">MTSRASLLSRRSSSIASKPEIKKERILSILNGAENDAMAKSTRPSLLRRSTTLSGYPKKEKIETNILDKADPRLFKDLPELPSEIQFQEDKSIEKDDVIIEENNTKSKLERRPRLKKVLSSPNRLSLLRPTPLKLNRFPDWLSGSNSRSPSNKSVSPLSQASTITESSNEEKARLTSKKSFYLLSPSDWLRSPKNKSMENCSIVPGEAQLQLDNGNDEIISLAEELDLYQSESTRTSFHSTHESILGTLPDTHTSPQTETPHSEDSQWSQESAKEMTESQPQQERNGLHVDGSADDTSPNPGSDGTIDQDNYKEALGESSDNAAARAEMLKIEEAWTAFNVSPCTEESERKIEIDQNAFPMSVDTLTSYDKSRCTPDVCERQQILTAAKPSLLSSISERTSSLKGAEFHSANSSMTELGEPTRSDAAKLTEEVNAEDKRCESTADSSRKSFFLPSISPTSSMHSPLSKNSLQITSIPSTPTSYTSTALSSPDARRSKLFSRSELAEFQTQSYWSEDSGEDTEEFKELNKPKERKVRNKRKFNKSTSSSKDENVRNSIIGKRLGLIFDHSFHHQTPPPTPNRKSFGKRKGNVFGGDSPTLDGDSSFLDVGTTTSSSKKPSRLLMSLTYVPQLLRHKGSTINLGSSMSTAATEMQRSKSANDLASSYKKFQSTVETSSFPKKIFSPTQSDHSESYSIPQRSVTSLGESPLLLSPITPQTQAPRSRRLSHKPSLPALLEGRKLTSDSHEAKLRQFTFPASSDSTTTKRSQSSQRSSWHPHSHGQQLSFQDNLFSNGWTMEREHFL</sequence>
<feature type="compositionally biased region" description="Low complexity" evidence="1">
    <location>
        <begin position="757"/>
        <end position="773"/>
    </location>
</feature>
<dbReference type="OrthoDB" id="10562355at2759"/>
<name>A0A316V3T6_9BASI</name>
<feature type="region of interest" description="Disordered" evidence="1">
    <location>
        <begin position="233"/>
        <end position="310"/>
    </location>
</feature>
<feature type="compositionally biased region" description="Low complexity" evidence="1">
    <location>
        <begin position="470"/>
        <end position="490"/>
    </location>
</feature>
<gene>
    <name evidence="2" type="ORF">FA14DRAFT_181834</name>
</gene>
<organism evidence="2 3">
    <name type="scientific">Meira miltonrushii</name>
    <dbReference type="NCBI Taxonomy" id="1280837"/>
    <lineage>
        <taxon>Eukaryota</taxon>
        <taxon>Fungi</taxon>
        <taxon>Dikarya</taxon>
        <taxon>Basidiomycota</taxon>
        <taxon>Ustilaginomycotina</taxon>
        <taxon>Exobasidiomycetes</taxon>
        <taxon>Exobasidiales</taxon>
        <taxon>Brachybasidiaceae</taxon>
        <taxon>Meira</taxon>
    </lineage>
</organism>
<feature type="region of interest" description="Disordered" evidence="1">
    <location>
        <begin position="512"/>
        <end position="554"/>
    </location>
</feature>
<dbReference type="InParanoid" id="A0A316V3T6"/>
<accession>A0A316V3T6</accession>
<keyword evidence="3" id="KW-1185">Reference proteome</keyword>
<protein>
    <submittedName>
        <fullName evidence="2">Uncharacterized protein</fullName>
    </submittedName>
</protein>
<feature type="compositionally biased region" description="Basic and acidic residues" evidence="1">
    <location>
        <begin position="736"/>
        <end position="749"/>
    </location>
</feature>
<dbReference type="GeneID" id="37022922"/>
<feature type="region of interest" description="Disordered" evidence="1">
    <location>
        <begin position="455"/>
        <end position="494"/>
    </location>
</feature>
<dbReference type="AlphaFoldDB" id="A0A316V3T6"/>
<feature type="compositionally biased region" description="Basic residues" evidence="1">
    <location>
        <begin position="531"/>
        <end position="542"/>
    </location>
</feature>